<dbReference type="SUPFAM" id="SSF56529">
    <property type="entry name" value="FAH"/>
    <property type="match status" value="1"/>
</dbReference>
<dbReference type="AlphaFoldDB" id="F2LTU4"/>
<dbReference type="STRING" id="760142.Hipma_1514"/>
<dbReference type="eggNOG" id="COG0179">
    <property type="taxonomic scope" value="Bacteria"/>
</dbReference>
<sequence length="204" mass="23144">MKGLFFEDNLVCPSKVVCIARNYVEHIKELNNEQPGNITLFIKPNSSVSTQLFLPNFGECHYEAEISFLVKDGDFVGVGFGIDLTLRDVQSALKDKGLPWEKAKAFDNAAVFSDFVAIDKDDVDKLGIELYINDQLKQKGDVSLMINKPYEILNEAKKYFSFCDYDVLMTGTPKGVGRFNRGDRFLGRILLNDKAIIEKEWNVR</sequence>
<reference evidence="4" key="2">
    <citation type="submission" date="2011-03" db="EMBL/GenBank/DDBJ databases">
        <title>The complete genome of Hippea maritima DSM 10411.</title>
        <authorList>
            <consortium name="US DOE Joint Genome Institute (JGI-PGF)"/>
            <person name="Lucas S."/>
            <person name="Copeland A."/>
            <person name="Lapidus A."/>
            <person name="Bruce D."/>
            <person name="Goodwin L."/>
            <person name="Pitluck S."/>
            <person name="Peters L."/>
            <person name="Kyrpides N."/>
            <person name="Mavromatis K."/>
            <person name="Pagani I."/>
            <person name="Ivanova N."/>
            <person name="Mikhailova N."/>
            <person name="Lu M."/>
            <person name="Detter J.C."/>
            <person name="Tapia R."/>
            <person name="Han C."/>
            <person name="Land M."/>
            <person name="Hauser L."/>
            <person name="Markowitz V."/>
            <person name="Cheng J.-F."/>
            <person name="Hugenholtz P."/>
            <person name="Woyke T."/>
            <person name="Wu D."/>
            <person name="Spring S."/>
            <person name="Schroeder M."/>
            <person name="Brambilla E."/>
            <person name="Klenk H.-P."/>
            <person name="Eisen J.A."/>
        </authorList>
    </citation>
    <scope>NUCLEOTIDE SEQUENCE [LARGE SCALE GENOMIC DNA]</scope>
    <source>
        <strain evidence="4">ATCC 700847 / DSM 10411 / MH2</strain>
    </source>
</reference>
<dbReference type="PANTHER" id="PTHR11820">
    <property type="entry name" value="ACYLPYRUVASE"/>
    <property type="match status" value="1"/>
</dbReference>
<dbReference type="KEGG" id="hmr:Hipma_1514"/>
<evidence type="ECO:0000313" key="4">
    <source>
        <dbReference type="Proteomes" id="UP000008139"/>
    </source>
</evidence>
<dbReference type="InParanoid" id="F2LTU4"/>
<dbReference type="GO" id="GO:0046872">
    <property type="term" value="F:metal ion binding"/>
    <property type="evidence" value="ECO:0007669"/>
    <property type="project" value="UniProtKB-KW"/>
</dbReference>
<dbReference type="Gene3D" id="3.90.850.10">
    <property type="entry name" value="Fumarylacetoacetase-like, C-terminal domain"/>
    <property type="match status" value="1"/>
</dbReference>
<dbReference type="HOGENOM" id="CLU_028458_5_2_7"/>
<dbReference type="GO" id="GO:0018773">
    <property type="term" value="F:acetylpyruvate hydrolase activity"/>
    <property type="evidence" value="ECO:0007669"/>
    <property type="project" value="TreeGrafter"/>
</dbReference>
<reference evidence="3 4" key="1">
    <citation type="journal article" date="2011" name="Stand. Genomic Sci.">
        <title>Complete genome sequence of the thermophilic sulfur-reducer Hippea maritima type strain (MH(2)).</title>
        <authorList>
            <person name="Huntemann M."/>
            <person name="Lu M."/>
            <person name="Nolan M."/>
            <person name="Lapidus A."/>
            <person name="Lucas S."/>
            <person name="Hammon N."/>
            <person name="Deshpande S."/>
            <person name="Cheng J.F."/>
            <person name="Tapia R."/>
            <person name="Han C."/>
            <person name="Goodwin L."/>
            <person name="Pitluck S."/>
            <person name="Liolios K."/>
            <person name="Pagani I."/>
            <person name="Ivanova N."/>
            <person name="Ovchinikova G."/>
            <person name="Pati A."/>
            <person name="Chen A."/>
            <person name="Palaniappan K."/>
            <person name="Land M."/>
            <person name="Hauser L."/>
            <person name="Jeffries C.D."/>
            <person name="Detter J.C."/>
            <person name="Brambilla E.M."/>
            <person name="Rohde M."/>
            <person name="Spring S."/>
            <person name="Goker M."/>
            <person name="Woyke T."/>
            <person name="Bristow J."/>
            <person name="Eisen J.A."/>
            <person name="Markowitz V."/>
            <person name="Hugenholtz P."/>
            <person name="Kyrpides N.C."/>
            <person name="Klenk H.P."/>
            <person name="Mavromatis K."/>
        </authorList>
    </citation>
    <scope>NUCLEOTIDE SEQUENCE [LARGE SCALE GENOMIC DNA]</scope>
    <source>
        <strain evidence="4">ATCC 700847 / DSM 10411 / MH2</strain>
    </source>
</reference>
<dbReference type="OrthoDB" id="5197601at2"/>
<dbReference type="InterPro" id="IPR036663">
    <property type="entry name" value="Fumarylacetoacetase_C_sf"/>
</dbReference>
<evidence type="ECO:0000259" key="2">
    <source>
        <dbReference type="Pfam" id="PF01557"/>
    </source>
</evidence>
<keyword evidence="4" id="KW-1185">Reference proteome</keyword>
<proteinExistence type="predicted"/>
<dbReference type="Pfam" id="PF01557">
    <property type="entry name" value="FAA_hydrolase"/>
    <property type="match status" value="1"/>
</dbReference>
<dbReference type="Proteomes" id="UP000008139">
    <property type="component" value="Chromosome"/>
</dbReference>
<gene>
    <name evidence="3" type="ordered locus">Hipma_1514</name>
</gene>
<feature type="domain" description="Fumarylacetoacetase-like C-terminal" evidence="2">
    <location>
        <begin position="15"/>
        <end position="183"/>
    </location>
</feature>
<dbReference type="FunCoup" id="F2LTU4">
    <property type="interactions" value="297"/>
</dbReference>
<name>F2LTU4_HIPMA</name>
<dbReference type="EMBL" id="CP002606">
    <property type="protein sequence ID" value="AEA34470.1"/>
    <property type="molecule type" value="Genomic_DNA"/>
</dbReference>
<evidence type="ECO:0000256" key="1">
    <source>
        <dbReference type="ARBA" id="ARBA00022723"/>
    </source>
</evidence>
<keyword evidence="3" id="KW-0378">Hydrolase</keyword>
<evidence type="ECO:0000313" key="3">
    <source>
        <dbReference type="EMBL" id="AEA34470.1"/>
    </source>
</evidence>
<dbReference type="RefSeq" id="WP_013682499.1">
    <property type="nucleotide sequence ID" value="NC_015318.1"/>
</dbReference>
<accession>F2LTU4</accession>
<dbReference type="InterPro" id="IPR011234">
    <property type="entry name" value="Fumarylacetoacetase-like_C"/>
</dbReference>
<keyword evidence="1" id="KW-0479">Metal-binding</keyword>
<organism evidence="3 4">
    <name type="scientific">Hippea maritima (strain ATCC 700847 / DSM 10411 / MH2)</name>
    <dbReference type="NCBI Taxonomy" id="760142"/>
    <lineage>
        <taxon>Bacteria</taxon>
        <taxon>Pseudomonadati</taxon>
        <taxon>Campylobacterota</taxon>
        <taxon>Desulfurellia</taxon>
        <taxon>Desulfurellales</taxon>
        <taxon>Hippeaceae</taxon>
        <taxon>Hippea</taxon>
    </lineage>
</organism>
<dbReference type="PANTHER" id="PTHR11820:SF7">
    <property type="entry name" value="ACYLPYRUVASE FAHD1, MITOCHONDRIAL"/>
    <property type="match status" value="1"/>
</dbReference>
<protein>
    <submittedName>
        <fullName evidence="3">Fumarylacetoacetate (FAA) hydrolase</fullName>
    </submittedName>
</protein>